<dbReference type="OrthoDB" id="6475864at2"/>
<name>A0A420WLG9_9PROT</name>
<keyword evidence="1" id="KW-0732">Signal</keyword>
<dbReference type="GO" id="GO:0016829">
    <property type="term" value="F:lyase activity"/>
    <property type="evidence" value="ECO:0007669"/>
    <property type="project" value="UniProtKB-KW"/>
</dbReference>
<dbReference type="InterPro" id="IPR006626">
    <property type="entry name" value="PbH1"/>
</dbReference>
<protein>
    <submittedName>
        <fullName evidence="2">Poly(Beta-D-mannuronate) lyase</fullName>
    </submittedName>
</protein>
<organism evidence="2 3">
    <name type="scientific">Litorimonas taeanensis</name>
    <dbReference type="NCBI Taxonomy" id="568099"/>
    <lineage>
        <taxon>Bacteria</taxon>
        <taxon>Pseudomonadati</taxon>
        <taxon>Pseudomonadota</taxon>
        <taxon>Alphaproteobacteria</taxon>
        <taxon>Maricaulales</taxon>
        <taxon>Robiginitomaculaceae</taxon>
    </lineage>
</organism>
<dbReference type="SUPFAM" id="SSF51126">
    <property type="entry name" value="Pectin lyase-like"/>
    <property type="match status" value="2"/>
</dbReference>
<dbReference type="PROSITE" id="PS51257">
    <property type="entry name" value="PROKAR_LIPOPROTEIN"/>
    <property type="match status" value="1"/>
</dbReference>
<dbReference type="SMART" id="SM00710">
    <property type="entry name" value="PbH1"/>
    <property type="match status" value="7"/>
</dbReference>
<dbReference type="InterPro" id="IPR011050">
    <property type="entry name" value="Pectin_lyase_fold/virulence"/>
</dbReference>
<evidence type="ECO:0000313" key="3">
    <source>
        <dbReference type="Proteomes" id="UP000282211"/>
    </source>
</evidence>
<dbReference type="Pfam" id="PF14592">
    <property type="entry name" value="Chondroitinas_B"/>
    <property type="match status" value="1"/>
</dbReference>
<proteinExistence type="predicted"/>
<dbReference type="EMBL" id="RBII01000001">
    <property type="protein sequence ID" value="RKQ71891.1"/>
    <property type="molecule type" value="Genomic_DNA"/>
</dbReference>
<keyword evidence="2" id="KW-0456">Lyase</keyword>
<feature type="signal peptide" evidence="1">
    <location>
        <begin position="1"/>
        <end position="27"/>
    </location>
</feature>
<accession>A0A420WLG9</accession>
<evidence type="ECO:0000256" key="1">
    <source>
        <dbReference type="SAM" id="SignalP"/>
    </source>
</evidence>
<dbReference type="AlphaFoldDB" id="A0A420WLG9"/>
<dbReference type="CDD" id="cd14251">
    <property type="entry name" value="PL-6"/>
    <property type="match status" value="1"/>
</dbReference>
<sequence>MKGLSGVLYLYVSASAMLALSACNVQAEEFLVQDQKAYKEALKQAGPGDVIKLANGTWEDFEILFKGEGKKNKPIRLTAETSGGVFLTGQSNLRLAGEYLEVSGLVFKDGYTPTSEVISFRRNSKDLANNSRVTEVVIDNFNQPERQEVDHWVMLYGKNNRFDHNHVVGKRNKGVTLAVRLNDEDSQNNHHRIDHNYFGPRPILGSNGGETIRIGTSHYSRTDSYTVVENNYFDRCDGELEIISNKSGRNQFLNNTFYQSRGTLTMRHGNNNLVEGNVFFGNDADHTGGIRVINAGQTIRNNYMEGLKGTRFGGALVVMNGVPNGPINRYDPVKDALIENNSLINSDNIQLGAGSDEERSGVPTDSRFESNLIYNDDGRDVFTVYDDMSGIDFENNILGSMDPPDFTDGFSRETVSLTRAENGLMYPQEGISAGIKRDMTVTTKEMTGVTWFPKTEPIVQFGSGDTHAVTSEEGALFAAIEAAQAGDVIALSPGDYVVRKFLKIDKPLTIKAVGEVNISFERSALFEILNGGSLQLSGLNISGAEAPDNAGNSVIRTSPYSMLENYRLEISDTNFTQMDVNHSFNILRVSKGTFADNILIENSNFKDVTGAIFQLDKEDDDYGIYNAEYLTIKNSTFENVEGAIVNFYRGGTDESTFGPHFNLSESSVSDIGGGKRNKSKASLLLHGVQVTNISGNSFKNSQPFVINHTVGEPKTRIVENKFSQISAPIVTELNSGLEPTAIISENEGLKP</sequence>
<dbReference type="InterPro" id="IPR039513">
    <property type="entry name" value="PL-6"/>
</dbReference>
<reference evidence="2 3" key="1">
    <citation type="submission" date="2018-10" db="EMBL/GenBank/DDBJ databases">
        <title>Genomic Encyclopedia of Type Strains, Phase IV (KMG-IV): sequencing the most valuable type-strain genomes for metagenomic binning, comparative biology and taxonomic classification.</title>
        <authorList>
            <person name="Goeker M."/>
        </authorList>
    </citation>
    <scope>NUCLEOTIDE SEQUENCE [LARGE SCALE GENOMIC DNA]</scope>
    <source>
        <strain evidence="2 3">DSM 22008</strain>
    </source>
</reference>
<feature type="chain" id="PRO_5018969571" evidence="1">
    <location>
        <begin position="28"/>
        <end position="751"/>
    </location>
</feature>
<dbReference type="InParanoid" id="A0A420WLG9"/>
<dbReference type="Gene3D" id="2.160.20.10">
    <property type="entry name" value="Single-stranded right-handed beta-helix, Pectin lyase-like"/>
    <property type="match status" value="2"/>
</dbReference>
<keyword evidence="3" id="KW-1185">Reference proteome</keyword>
<dbReference type="InterPro" id="IPR012334">
    <property type="entry name" value="Pectin_lyas_fold"/>
</dbReference>
<evidence type="ECO:0000313" key="2">
    <source>
        <dbReference type="EMBL" id="RKQ71891.1"/>
    </source>
</evidence>
<gene>
    <name evidence="2" type="ORF">DES40_1223</name>
</gene>
<dbReference type="Proteomes" id="UP000282211">
    <property type="component" value="Unassembled WGS sequence"/>
</dbReference>
<comment type="caution">
    <text evidence="2">The sequence shown here is derived from an EMBL/GenBank/DDBJ whole genome shotgun (WGS) entry which is preliminary data.</text>
</comment>